<proteinExistence type="inferred from homology"/>
<keyword evidence="4 7" id="KW-0378">Hydrolase</keyword>
<dbReference type="GO" id="GO:0009117">
    <property type="term" value="P:nucleotide metabolic process"/>
    <property type="evidence" value="ECO:0007669"/>
    <property type="project" value="UniProtKB-KW"/>
</dbReference>
<feature type="binding site" evidence="7">
    <location>
        <position position="68"/>
    </location>
    <ligand>
        <name>substrate</name>
    </ligand>
</feature>
<comment type="caution">
    <text evidence="7">Lacks conserved residue(s) required for the propagation of feature annotation.</text>
</comment>
<comment type="function">
    <text evidence="7">Pyrophosphatase that catalyzes the hydrolysis of nucleoside triphosphates to their monophosphate derivatives, with a high preference for the non-canonical purine nucleotides XTP (xanthosine triphosphate), dITP (deoxyinosine triphosphate) and ITP. Seems to function as a house-cleaning enzyme that removes non-canonical purine nucleotides from the nucleotide pool, thus preventing their incorporation into DNA/RNA and avoiding chromosomal lesions.</text>
</comment>
<dbReference type="SUPFAM" id="SSF52972">
    <property type="entry name" value="ITPase-like"/>
    <property type="match status" value="1"/>
</dbReference>
<comment type="subunit">
    <text evidence="7">Homodimer.</text>
</comment>
<keyword evidence="6 7" id="KW-0546">Nucleotide metabolism</keyword>
<dbReference type="GO" id="GO:0036220">
    <property type="term" value="F:ITP diphosphatase activity"/>
    <property type="evidence" value="ECO:0007669"/>
    <property type="project" value="UniProtKB-UniRule"/>
</dbReference>
<dbReference type="GO" id="GO:0035870">
    <property type="term" value="F:dITP diphosphatase activity"/>
    <property type="evidence" value="ECO:0007669"/>
    <property type="project" value="UniProtKB-UniRule"/>
</dbReference>
<dbReference type="Pfam" id="PF01725">
    <property type="entry name" value="Ham1p_like"/>
    <property type="match status" value="1"/>
</dbReference>
<dbReference type="InterPro" id="IPR020922">
    <property type="entry name" value="dITP/XTP_pyrophosphatase"/>
</dbReference>
<dbReference type="EC" id="3.6.1.66" evidence="7"/>
<evidence type="ECO:0000256" key="3">
    <source>
        <dbReference type="ARBA" id="ARBA00022741"/>
    </source>
</evidence>
<dbReference type="Proteomes" id="UP000263377">
    <property type="component" value="Unassembled WGS sequence"/>
</dbReference>
<name>A0A372ZPZ1_9ACTN</name>
<dbReference type="Gene3D" id="3.90.950.10">
    <property type="match status" value="1"/>
</dbReference>
<evidence type="ECO:0000256" key="1">
    <source>
        <dbReference type="ARBA" id="ARBA00008023"/>
    </source>
</evidence>
<keyword evidence="5 7" id="KW-0460">Magnesium</keyword>
<keyword evidence="2 7" id="KW-0479">Metal-binding</keyword>
<dbReference type="GO" id="GO:0009146">
    <property type="term" value="P:purine nucleoside triphosphate catabolic process"/>
    <property type="evidence" value="ECO:0007669"/>
    <property type="project" value="UniProtKB-UniRule"/>
</dbReference>
<evidence type="ECO:0000256" key="7">
    <source>
        <dbReference type="HAMAP-Rule" id="MF_01405"/>
    </source>
</evidence>
<comment type="similarity">
    <text evidence="1 7">Belongs to the HAM1 NTPase family.</text>
</comment>
<evidence type="ECO:0000313" key="8">
    <source>
        <dbReference type="EMBL" id="RGD57297.1"/>
    </source>
</evidence>
<dbReference type="GO" id="GO:0005829">
    <property type="term" value="C:cytosol"/>
    <property type="evidence" value="ECO:0007669"/>
    <property type="project" value="TreeGrafter"/>
</dbReference>
<keyword evidence="9" id="KW-1185">Reference proteome</keyword>
<dbReference type="GO" id="GO:0046872">
    <property type="term" value="F:metal ion binding"/>
    <property type="evidence" value="ECO:0007669"/>
    <property type="project" value="UniProtKB-KW"/>
</dbReference>
<feature type="active site" description="Proton acceptor" evidence="7">
    <location>
        <position position="67"/>
    </location>
</feature>
<dbReference type="InterPro" id="IPR029001">
    <property type="entry name" value="ITPase-like_fam"/>
</dbReference>
<dbReference type="InterPro" id="IPR002637">
    <property type="entry name" value="RdgB/HAM1"/>
</dbReference>
<accession>A0A372ZPZ1</accession>
<dbReference type="RefSeq" id="WP_117486104.1">
    <property type="nucleotide sequence ID" value="NZ_QVIG01000001.1"/>
</dbReference>
<reference evidence="8 9" key="1">
    <citation type="submission" date="2018-08" db="EMBL/GenBank/DDBJ databases">
        <title>Diversity &amp; Physiological Properties of Lignin-Decomposing Actinobacteria from Soil.</title>
        <authorList>
            <person name="Roh S.G."/>
            <person name="Kim S.B."/>
        </authorList>
    </citation>
    <scope>NUCLEOTIDE SEQUENCE [LARGE SCALE GENOMIC DNA]</scope>
    <source>
        <strain evidence="8 9">MMS17-GH009</strain>
    </source>
</reference>
<dbReference type="HAMAP" id="MF_01405">
    <property type="entry name" value="Non_canon_purine_NTPase"/>
    <property type="match status" value="1"/>
</dbReference>
<sequence>MMHAVLATGNPRKAAEIVELLHGVLELLPRPGWLPETVEDGTTVEENAYLKASAVALATRLPAVADDTVMEVDALGRAPGLFSARYAGEGAGDAANVAKVLAEMAGVAAPGRGARVRTVALLCYPDGRRVVSEGVARGRITERPLGDRGFGYDTVFVPDDGDGRTLGQMTADEKARLYCRGRAFRGLAASLKSAACRSR</sequence>
<feature type="binding site" evidence="7">
    <location>
        <position position="174"/>
    </location>
    <ligand>
        <name>substrate</name>
    </ligand>
</feature>
<dbReference type="GO" id="GO:0017111">
    <property type="term" value="F:ribonucleoside triphosphate phosphatase activity"/>
    <property type="evidence" value="ECO:0007669"/>
    <property type="project" value="InterPro"/>
</dbReference>
<dbReference type="GO" id="GO:0000166">
    <property type="term" value="F:nucleotide binding"/>
    <property type="evidence" value="ECO:0007669"/>
    <property type="project" value="UniProtKB-KW"/>
</dbReference>
<dbReference type="AlphaFoldDB" id="A0A372ZPZ1"/>
<evidence type="ECO:0000256" key="6">
    <source>
        <dbReference type="ARBA" id="ARBA00023080"/>
    </source>
</evidence>
<organism evidence="8 9">
    <name type="scientific">Kitasatospora xanthocidica</name>
    <dbReference type="NCBI Taxonomy" id="83382"/>
    <lineage>
        <taxon>Bacteria</taxon>
        <taxon>Bacillati</taxon>
        <taxon>Actinomycetota</taxon>
        <taxon>Actinomycetes</taxon>
        <taxon>Kitasatosporales</taxon>
        <taxon>Streptomycetaceae</taxon>
        <taxon>Kitasatospora</taxon>
    </lineage>
</organism>
<protein>
    <recommendedName>
        <fullName evidence="7">dITP/XTP pyrophosphatase</fullName>
        <ecNumber evidence="7">3.6.1.66</ecNumber>
    </recommendedName>
    <alternativeName>
        <fullName evidence="7">Non-canonical purine NTP pyrophosphatase</fullName>
    </alternativeName>
    <alternativeName>
        <fullName evidence="7">Non-standard purine NTP pyrophosphatase</fullName>
    </alternativeName>
    <alternativeName>
        <fullName evidence="7">Nucleoside-triphosphate diphosphatase</fullName>
    </alternativeName>
    <alternativeName>
        <fullName evidence="7">Nucleoside-triphosphate pyrophosphatase</fullName>
        <shortName evidence="7">NTPase</shortName>
    </alternativeName>
</protein>
<feature type="binding site" evidence="7">
    <location>
        <begin position="8"/>
        <end position="13"/>
    </location>
    <ligand>
        <name>substrate</name>
    </ligand>
</feature>
<comment type="cofactor">
    <cofactor evidence="7">
        <name>Mg(2+)</name>
        <dbReference type="ChEBI" id="CHEBI:18420"/>
    </cofactor>
    <text evidence="7">Binds 1 Mg(2+) ion per subunit.</text>
</comment>
<comment type="catalytic activity">
    <reaction evidence="7">
        <text>ITP + H2O = IMP + diphosphate + H(+)</text>
        <dbReference type="Rhea" id="RHEA:29399"/>
        <dbReference type="ChEBI" id="CHEBI:15377"/>
        <dbReference type="ChEBI" id="CHEBI:15378"/>
        <dbReference type="ChEBI" id="CHEBI:33019"/>
        <dbReference type="ChEBI" id="CHEBI:58053"/>
        <dbReference type="ChEBI" id="CHEBI:61402"/>
        <dbReference type="EC" id="3.6.1.66"/>
    </reaction>
</comment>
<evidence type="ECO:0000313" key="9">
    <source>
        <dbReference type="Proteomes" id="UP000263377"/>
    </source>
</evidence>
<dbReference type="GO" id="GO:0036222">
    <property type="term" value="F:XTP diphosphatase activity"/>
    <property type="evidence" value="ECO:0007669"/>
    <property type="project" value="UniProtKB-UniRule"/>
</dbReference>
<comment type="catalytic activity">
    <reaction evidence="7">
        <text>dITP + H2O = dIMP + diphosphate + H(+)</text>
        <dbReference type="Rhea" id="RHEA:28342"/>
        <dbReference type="ChEBI" id="CHEBI:15377"/>
        <dbReference type="ChEBI" id="CHEBI:15378"/>
        <dbReference type="ChEBI" id="CHEBI:33019"/>
        <dbReference type="ChEBI" id="CHEBI:61194"/>
        <dbReference type="ChEBI" id="CHEBI:61382"/>
        <dbReference type="EC" id="3.6.1.66"/>
    </reaction>
</comment>
<dbReference type="EMBL" id="QVIG01000001">
    <property type="protein sequence ID" value="RGD57297.1"/>
    <property type="molecule type" value="Genomic_DNA"/>
</dbReference>
<gene>
    <name evidence="8" type="ORF">DR950_05355</name>
</gene>
<feature type="binding site" evidence="7">
    <location>
        <position position="67"/>
    </location>
    <ligand>
        <name>Mg(2+)</name>
        <dbReference type="ChEBI" id="CHEBI:18420"/>
    </ligand>
</feature>
<evidence type="ECO:0000256" key="5">
    <source>
        <dbReference type="ARBA" id="ARBA00022842"/>
    </source>
</evidence>
<dbReference type="CDD" id="cd00515">
    <property type="entry name" value="HAM1"/>
    <property type="match status" value="1"/>
</dbReference>
<evidence type="ECO:0000256" key="2">
    <source>
        <dbReference type="ARBA" id="ARBA00022723"/>
    </source>
</evidence>
<feature type="binding site" evidence="7">
    <location>
        <begin position="150"/>
        <end position="153"/>
    </location>
    <ligand>
        <name>substrate</name>
    </ligand>
</feature>
<keyword evidence="3 7" id="KW-0547">Nucleotide-binding</keyword>
<dbReference type="PANTHER" id="PTHR11067:SF9">
    <property type="entry name" value="INOSINE TRIPHOSPHATE PYROPHOSPHATASE"/>
    <property type="match status" value="1"/>
</dbReference>
<comment type="caution">
    <text evidence="8">The sequence shown here is derived from an EMBL/GenBank/DDBJ whole genome shotgun (WGS) entry which is preliminary data.</text>
</comment>
<evidence type="ECO:0000256" key="4">
    <source>
        <dbReference type="ARBA" id="ARBA00022801"/>
    </source>
</evidence>
<dbReference type="PANTHER" id="PTHR11067">
    <property type="entry name" value="INOSINE TRIPHOSPHATE PYROPHOSPHATASE/HAM1 PROTEIN"/>
    <property type="match status" value="1"/>
</dbReference>
<comment type="catalytic activity">
    <reaction evidence="7">
        <text>XTP + H2O = XMP + diphosphate + H(+)</text>
        <dbReference type="Rhea" id="RHEA:28610"/>
        <dbReference type="ChEBI" id="CHEBI:15377"/>
        <dbReference type="ChEBI" id="CHEBI:15378"/>
        <dbReference type="ChEBI" id="CHEBI:33019"/>
        <dbReference type="ChEBI" id="CHEBI:57464"/>
        <dbReference type="ChEBI" id="CHEBI:61314"/>
        <dbReference type="EC" id="3.6.1.66"/>
    </reaction>
</comment>